<name>A0A4V3JRF2_9LEPT</name>
<evidence type="ECO:0000313" key="2">
    <source>
        <dbReference type="Proteomes" id="UP000297693"/>
    </source>
</evidence>
<proteinExistence type="predicted"/>
<dbReference type="EMBL" id="RQGD01000023">
    <property type="protein sequence ID" value="TGL59765.1"/>
    <property type="molecule type" value="Genomic_DNA"/>
</dbReference>
<dbReference type="AlphaFoldDB" id="A0A4V3JRF2"/>
<keyword evidence="2" id="KW-1185">Reference proteome</keyword>
<evidence type="ECO:0000313" key="1">
    <source>
        <dbReference type="EMBL" id="TGL59765.1"/>
    </source>
</evidence>
<gene>
    <name evidence="1" type="ORF">EHQ58_08470</name>
</gene>
<accession>A0A4V3JRF2</accession>
<organism evidence="1 2">
    <name type="scientific">Leptospira ognonensis</name>
    <dbReference type="NCBI Taxonomy" id="2484945"/>
    <lineage>
        <taxon>Bacteria</taxon>
        <taxon>Pseudomonadati</taxon>
        <taxon>Spirochaetota</taxon>
        <taxon>Spirochaetia</taxon>
        <taxon>Leptospirales</taxon>
        <taxon>Leptospiraceae</taxon>
        <taxon>Leptospira</taxon>
    </lineage>
</organism>
<reference evidence="1" key="1">
    <citation type="journal article" date="2019" name="PLoS Negl. Trop. Dis.">
        <title>Revisiting the worldwide diversity of Leptospira species in the environment.</title>
        <authorList>
            <person name="Vincent A.T."/>
            <person name="Schiettekatte O."/>
            <person name="Bourhy P."/>
            <person name="Veyrier F.J."/>
            <person name="Picardeau M."/>
        </authorList>
    </citation>
    <scope>NUCLEOTIDE SEQUENCE [LARGE SCALE GENOMIC DNA]</scope>
    <source>
        <strain evidence="1">201702476</strain>
    </source>
</reference>
<dbReference type="RefSeq" id="WP_135623454.1">
    <property type="nucleotide sequence ID" value="NZ_RQGD01000023.1"/>
</dbReference>
<dbReference type="Proteomes" id="UP000297693">
    <property type="component" value="Unassembled WGS sequence"/>
</dbReference>
<protein>
    <submittedName>
        <fullName evidence="1">Uncharacterized protein</fullName>
    </submittedName>
</protein>
<comment type="caution">
    <text evidence="1">The sequence shown here is derived from an EMBL/GenBank/DDBJ whole genome shotgun (WGS) entry which is preliminary data.</text>
</comment>
<sequence>MLENNIFENKKLLAIIDSPINALMLSQVLESNFELHIIYVFDPKRKNVTEYMETMKLILSGIPIASERLIEIDSDKFWEGRVKESVDHGFLVDLKKANIDSFTIIGNYKNNPVAKILFEMTEMIFLYHSANELQEIADDKLSFKLKTFIKRILNGKLKLAALFKKQIIISPIRIQFPSLKTIHVDLVKAQYGIQFDRKLPEKGDFVHIMLLITGDEPVHPGDANPSNFLKYLEAHVRSVQLVLRSENLKAQIRVFVKEHKSYLPLTKEERGALTKDLREIGCEVIFVNDILPKTLRVIPGEMLLSFLKIDILTGEASAFLLNCAGSSVSCYISVTQFSSFRTKEEEGRTQAFLHINQMLTKPANVI</sequence>